<dbReference type="AlphaFoldDB" id="A0A445ETB6"/>
<keyword evidence="2" id="KW-1185">Reference proteome</keyword>
<protein>
    <recommendedName>
        <fullName evidence="3">CCHC-type domain-containing protein</fullName>
    </recommendedName>
</protein>
<dbReference type="STRING" id="3818.A0A445ETB6"/>
<accession>A0A445ETB6</accession>
<organism evidence="1 2">
    <name type="scientific">Arachis hypogaea</name>
    <name type="common">Peanut</name>
    <dbReference type="NCBI Taxonomy" id="3818"/>
    <lineage>
        <taxon>Eukaryota</taxon>
        <taxon>Viridiplantae</taxon>
        <taxon>Streptophyta</taxon>
        <taxon>Embryophyta</taxon>
        <taxon>Tracheophyta</taxon>
        <taxon>Spermatophyta</taxon>
        <taxon>Magnoliopsida</taxon>
        <taxon>eudicotyledons</taxon>
        <taxon>Gunneridae</taxon>
        <taxon>Pentapetalae</taxon>
        <taxon>rosids</taxon>
        <taxon>fabids</taxon>
        <taxon>Fabales</taxon>
        <taxon>Fabaceae</taxon>
        <taxon>Papilionoideae</taxon>
        <taxon>50 kb inversion clade</taxon>
        <taxon>dalbergioids sensu lato</taxon>
        <taxon>Dalbergieae</taxon>
        <taxon>Pterocarpus clade</taxon>
        <taxon>Arachis</taxon>
    </lineage>
</organism>
<evidence type="ECO:0000313" key="1">
    <source>
        <dbReference type="EMBL" id="RYR78592.1"/>
    </source>
</evidence>
<reference evidence="1 2" key="1">
    <citation type="submission" date="2019-01" db="EMBL/GenBank/DDBJ databases">
        <title>Sequencing of cultivated peanut Arachis hypogaea provides insights into genome evolution and oil improvement.</title>
        <authorList>
            <person name="Chen X."/>
        </authorList>
    </citation>
    <scope>NUCLEOTIDE SEQUENCE [LARGE SCALE GENOMIC DNA]</scope>
    <source>
        <strain evidence="2">cv. Fuhuasheng</strain>
        <tissue evidence="1">Leaves</tissue>
    </source>
</reference>
<gene>
    <name evidence="1" type="ORF">Ahy_A01g003431</name>
</gene>
<sequence length="218" mass="25390">MTTNLIECINSVLNDARNFPMLALVRATYYWLNELFTRKNAEEHDRKLARFTYSLFATQRIEANFDRRNELFEVCEMPNEKASSVDLARRTVDYGHFQVERLPCHHIIGCCANQRLNWQVYVNDVYMMTDIRKVYNIDFVPLGDLQTCRSYSGLTLVAYLTLRRMSKGRPKLTRYLNEMDSRQMYGLRIYCLCGRQGHSHSRCPQHAGPSGVGDSGRP</sequence>
<name>A0A445ETB6_ARAHY</name>
<comment type="caution">
    <text evidence="1">The sequence shown here is derived from an EMBL/GenBank/DDBJ whole genome shotgun (WGS) entry which is preliminary data.</text>
</comment>
<dbReference type="EMBL" id="SDMP01000001">
    <property type="protein sequence ID" value="RYR78592.1"/>
    <property type="molecule type" value="Genomic_DNA"/>
</dbReference>
<evidence type="ECO:0008006" key="3">
    <source>
        <dbReference type="Google" id="ProtNLM"/>
    </source>
</evidence>
<proteinExistence type="predicted"/>
<evidence type="ECO:0000313" key="2">
    <source>
        <dbReference type="Proteomes" id="UP000289738"/>
    </source>
</evidence>
<dbReference type="Proteomes" id="UP000289738">
    <property type="component" value="Chromosome A01"/>
</dbReference>